<evidence type="ECO:0000313" key="3">
    <source>
        <dbReference type="Proteomes" id="UP000016033"/>
    </source>
</evidence>
<organism evidence="2 3">
    <name type="scientific">Microbacterium maritypicum MF109</name>
    <dbReference type="NCBI Taxonomy" id="1333857"/>
    <lineage>
        <taxon>Bacteria</taxon>
        <taxon>Bacillati</taxon>
        <taxon>Actinomycetota</taxon>
        <taxon>Actinomycetes</taxon>
        <taxon>Micrococcales</taxon>
        <taxon>Microbacteriaceae</taxon>
        <taxon>Microbacterium</taxon>
    </lineage>
</organism>
<dbReference type="AlphaFoldDB" id="T5KV75"/>
<gene>
    <name evidence="2" type="ORF">L687_11640</name>
</gene>
<sequence>MSNPIIPPVPPLPHDDDPTDPTGVPTREVDGERVLDPDVDDALVDSAEADRVAAGADEHDDGPDI</sequence>
<feature type="region of interest" description="Disordered" evidence="1">
    <location>
        <begin position="1"/>
        <end position="38"/>
    </location>
</feature>
<evidence type="ECO:0000313" key="2">
    <source>
        <dbReference type="EMBL" id="EQM83939.1"/>
    </source>
</evidence>
<proteinExistence type="predicted"/>
<protein>
    <submittedName>
        <fullName evidence="2">Uncharacterized protein</fullName>
    </submittedName>
</protein>
<feature type="compositionally biased region" description="Basic and acidic residues" evidence="1">
    <location>
        <begin position="27"/>
        <end position="36"/>
    </location>
</feature>
<reference evidence="2 3" key="1">
    <citation type="journal article" date="2013" name="Genome Announc.">
        <title>Whole-genome sequences of five oyster-associated bacteria show potential for crude oil hydrocarbon degradation.</title>
        <authorList>
            <person name="Chauhan A."/>
            <person name="Green S."/>
            <person name="Pathak A."/>
            <person name="Thomas J."/>
            <person name="Venkatramanan R."/>
        </authorList>
    </citation>
    <scope>NUCLEOTIDE SEQUENCE [LARGE SCALE GENOMIC DNA]</scope>
    <source>
        <strain evidence="2 3">MF109</strain>
    </source>
</reference>
<evidence type="ECO:0000256" key="1">
    <source>
        <dbReference type="SAM" id="MobiDB-lite"/>
    </source>
</evidence>
<name>T5KV75_MICMQ</name>
<dbReference type="Proteomes" id="UP000016033">
    <property type="component" value="Unassembled WGS sequence"/>
</dbReference>
<dbReference type="EMBL" id="ATAO01000057">
    <property type="protein sequence ID" value="EQM83939.1"/>
    <property type="molecule type" value="Genomic_DNA"/>
</dbReference>
<comment type="caution">
    <text evidence="2">The sequence shown here is derived from an EMBL/GenBank/DDBJ whole genome shotgun (WGS) entry which is preliminary data.</text>
</comment>
<dbReference type="PATRIC" id="fig|1333857.3.peg.557"/>
<accession>T5KV75</accession>
<feature type="compositionally biased region" description="Pro residues" evidence="1">
    <location>
        <begin position="1"/>
        <end position="12"/>
    </location>
</feature>
<dbReference type="RefSeq" id="WP_021198539.1">
    <property type="nucleotide sequence ID" value="NZ_ATAO01000057.1"/>
</dbReference>